<accession>A0ABV6AYY6</accession>
<sequence length="118" mass="12963">MGSIRNALPEIMERQRIKQTALAAAAGLRYATVNALYNGKTERVDLDTLTDILDGLYALTGQIYTVADLLEYTPSADVTTSRVLAHQPNILERVSQLERGESILIPIEEVSAKYGITL</sequence>
<evidence type="ECO:0000313" key="2">
    <source>
        <dbReference type="EMBL" id="MFB9992702.1"/>
    </source>
</evidence>
<proteinExistence type="predicted"/>
<dbReference type="InterPro" id="IPR001387">
    <property type="entry name" value="Cro/C1-type_HTH"/>
</dbReference>
<gene>
    <name evidence="2" type="ORF">ACFFLM_12055</name>
</gene>
<dbReference type="SUPFAM" id="SSF47413">
    <property type="entry name" value="lambda repressor-like DNA-binding domains"/>
    <property type="match status" value="1"/>
</dbReference>
<evidence type="ECO:0000259" key="1">
    <source>
        <dbReference type="Pfam" id="PF13443"/>
    </source>
</evidence>
<dbReference type="Pfam" id="PF13443">
    <property type="entry name" value="HTH_26"/>
    <property type="match status" value="1"/>
</dbReference>
<organism evidence="2 3">
    <name type="scientific">Deinococcus oregonensis</name>
    <dbReference type="NCBI Taxonomy" id="1805970"/>
    <lineage>
        <taxon>Bacteria</taxon>
        <taxon>Thermotogati</taxon>
        <taxon>Deinococcota</taxon>
        <taxon>Deinococci</taxon>
        <taxon>Deinococcales</taxon>
        <taxon>Deinococcaceae</taxon>
        <taxon>Deinococcus</taxon>
    </lineage>
</organism>
<reference evidence="2 3" key="1">
    <citation type="submission" date="2024-09" db="EMBL/GenBank/DDBJ databases">
        <authorList>
            <person name="Sun Q."/>
            <person name="Mori K."/>
        </authorList>
    </citation>
    <scope>NUCLEOTIDE SEQUENCE [LARGE SCALE GENOMIC DNA]</scope>
    <source>
        <strain evidence="2 3">JCM 13503</strain>
    </source>
</reference>
<feature type="domain" description="HTH cro/C1-type" evidence="1">
    <location>
        <begin position="8"/>
        <end position="55"/>
    </location>
</feature>
<evidence type="ECO:0000313" key="3">
    <source>
        <dbReference type="Proteomes" id="UP001589733"/>
    </source>
</evidence>
<dbReference type="EMBL" id="JBHLYR010000037">
    <property type="protein sequence ID" value="MFB9992702.1"/>
    <property type="molecule type" value="Genomic_DNA"/>
</dbReference>
<dbReference type="InterPro" id="IPR010982">
    <property type="entry name" value="Lambda_DNA-bd_dom_sf"/>
</dbReference>
<dbReference type="Gene3D" id="1.10.260.40">
    <property type="entry name" value="lambda repressor-like DNA-binding domains"/>
    <property type="match status" value="1"/>
</dbReference>
<dbReference type="RefSeq" id="WP_380010114.1">
    <property type="nucleotide sequence ID" value="NZ_JBHLYR010000037.1"/>
</dbReference>
<comment type="caution">
    <text evidence="2">The sequence shown here is derived from an EMBL/GenBank/DDBJ whole genome shotgun (WGS) entry which is preliminary data.</text>
</comment>
<name>A0ABV6AYY6_9DEIO</name>
<protein>
    <submittedName>
        <fullName evidence="2">Helix-turn-helix domain-containing protein</fullName>
    </submittedName>
</protein>
<dbReference type="Proteomes" id="UP001589733">
    <property type="component" value="Unassembled WGS sequence"/>
</dbReference>
<keyword evidence="3" id="KW-1185">Reference proteome</keyword>